<dbReference type="Proteomes" id="UP000886687">
    <property type="component" value="Unassembled WGS sequence"/>
</dbReference>
<proteinExistence type="predicted"/>
<name>A0A9E4N1Q6_9GAMM</name>
<comment type="catalytic activity">
    <reaction evidence="3">
        <text>2 GTP = 3',3'-c-di-GMP + 2 diphosphate</text>
        <dbReference type="Rhea" id="RHEA:24898"/>
        <dbReference type="ChEBI" id="CHEBI:33019"/>
        <dbReference type="ChEBI" id="CHEBI:37565"/>
        <dbReference type="ChEBI" id="CHEBI:58805"/>
        <dbReference type="EC" id="2.7.7.65"/>
    </reaction>
</comment>
<dbReference type="PANTHER" id="PTHR45138:SF9">
    <property type="entry name" value="DIGUANYLATE CYCLASE DGCM-RELATED"/>
    <property type="match status" value="1"/>
</dbReference>
<dbReference type="GO" id="GO:1902201">
    <property type="term" value="P:negative regulation of bacterial-type flagellum-dependent cell motility"/>
    <property type="evidence" value="ECO:0007669"/>
    <property type="project" value="TreeGrafter"/>
</dbReference>
<feature type="transmembrane region" description="Helical" evidence="4">
    <location>
        <begin position="159"/>
        <end position="181"/>
    </location>
</feature>
<dbReference type="FunFam" id="3.30.70.270:FF:000001">
    <property type="entry name" value="Diguanylate cyclase domain protein"/>
    <property type="match status" value="1"/>
</dbReference>
<evidence type="ECO:0000313" key="6">
    <source>
        <dbReference type="EMBL" id="MCG7940653.1"/>
    </source>
</evidence>
<comment type="cofactor">
    <cofactor evidence="1">
        <name>Mg(2+)</name>
        <dbReference type="ChEBI" id="CHEBI:18420"/>
    </cofactor>
</comment>
<feature type="transmembrane region" description="Helical" evidence="4">
    <location>
        <begin position="53"/>
        <end position="74"/>
    </location>
</feature>
<dbReference type="GO" id="GO:0043709">
    <property type="term" value="P:cell adhesion involved in single-species biofilm formation"/>
    <property type="evidence" value="ECO:0007669"/>
    <property type="project" value="TreeGrafter"/>
</dbReference>
<keyword evidence="4" id="KW-1133">Transmembrane helix</keyword>
<feature type="domain" description="GGDEF" evidence="5">
    <location>
        <begin position="222"/>
        <end position="353"/>
    </location>
</feature>
<dbReference type="InterPro" id="IPR043128">
    <property type="entry name" value="Rev_trsase/Diguanyl_cyclase"/>
</dbReference>
<dbReference type="SMART" id="SM00267">
    <property type="entry name" value="GGDEF"/>
    <property type="match status" value="1"/>
</dbReference>
<dbReference type="NCBIfam" id="TIGR00254">
    <property type="entry name" value="GGDEF"/>
    <property type="match status" value="1"/>
</dbReference>
<dbReference type="InterPro" id="IPR000160">
    <property type="entry name" value="GGDEF_dom"/>
</dbReference>
<dbReference type="AlphaFoldDB" id="A0A9E4N1Q6"/>
<feature type="transmembrane region" description="Helical" evidence="4">
    <location>
        <begin position="21"/>
        <end position="47"/>
    </location>
</feature>
<dbReference type="GO" id="GO:0052621">
    <property type="term" value="F:diguanylate cyclase activity"/>
    <property type="evidence" value="ECO:0007669"/>
    <property type="project" value="UniProtKB-EC"/>
</dbReference>
<keyword evidence="4" id="KW-0472">Membrane</keyword>
<sequence length="353" mass="39727">MPKFQQVIKRFLRVRSDVLNAYPISLSICLIGFLAHLSFIFLFDYWAIPSLSYFNIFSSLLWAWAIAEVVRGYVARSVYIGTAEVLLHAVIAMSILGLDSGFDLYLWPLAGWLAYNPNIKKMFALIAGSASIILWMWGRTYWGQAADVPIAAETLDMMLRLNTIIAGSAFIVGIIGARMHVDRQSEMLSAQADRDELTGLYNRRFVIEHISSYERGGRLDRRAYALIMTDIDLFKAVNDKFGHEIGDKALEVFSKALQRFFRKEDMVARWGGEEFIIVLPNCTLEEASAKAEAIRSAIADEPVARDRNQSVYLTASFGVTESLDGERFSDLLSRVDKLLYQAKESGRNCVVSG</sequence>
<gene>
    <name evidence="6" type="ORF">JAZ04_17600</name>
</gene>
<reference evidence="6" key="1">
    <citation type="journal article" date="2021" name="Proc. Natl. Acad. Sci. U.S.A.">
        <title>Global biogeography of chemosynthetic symbionts reveals both localized and globally distributed symbiont groups. .</title>
        <authorList>
            <person name="Osvatic J.T."/>
            <person name="Wilkins L.G.E."/>
            <person name="Leibrecht L."/>
            <person name="Leray M."/>
            <person name="Zauner S."/>
            <person name="Polzin J."/>
            <person name="Camacho Y."/>
            <person name="Gros O."/>
            <person name="van Gils J.A."/>
            <person name="Eisen J.A."/>
            <person name="Petersen J.M."/>
            <person name="Yuen B."/>
        </authorList>
    </citation>
    <scope>NUCLEOTIDE SEQUENCE</scope>
    <source>
        <strain evidence="6">MAGL173</strain>
    </source>
</reference>
<dbReference type="InterPro" id="IPR050469">
    <property type="entry name" value="Diguanylate_Cyclase"/>
</dbReference>
<evidence type="ECO:0000256" key="3">
    <source>
        <dbReference type="ARBA" id="ARBA00034247"/>
    </source>
</evidence>
<dbReference type="PANTHER" id="PTHR45138">
    <property type="entry name" value="REGULATORY COMPONENTS OF SENSORY TRANSDUCTION SYSTEM"/>
    <property type="match status" value="1"/>
</dbReference>
<evidence type="ECO:0000256" key="1">
    <source>
        <dbReference type="ARBA" id="ARBA00001946"/>
    </source>
</evidence>
<dbReference type="Gene3D" id="3.30.70.270">
    <property type="match status" value="1"/>
</dbReference>
<dbReference type="EMBL" id="JAEPDI010000014">
    <property type="protein sequence ID" value="MCG7940653.1"/>
    <property type="molecule type" value="Genomic_DNA"/>
</dbReference>
<dbReference type="SUPFAM" id="SSF55073">
    <property type="entry name" value="Nucleotide cyclase"/>
    <property type="match status" value="1"/>
</dbReference>
<evidence type="ECO:0000256" key="4">
    <source>
        <dbReference type="SAM" id="Phobius"/>
    </source>
</evidence>
<dbReference type="GO" id="GO:0005886">
    <property type="term" value="C:plasma membrane"/>
    <property type="evidence" value="ECO:0007669"/>
    <property type="project" value="TreeGrafter"/>
</dbReference>
<dbReference type="PROSITE" id="PS50887">
    <property type="entry name" value="GGDEF"/>
    <property type="match status" value="1"/>
</dbReference>
<dbReference type="CDD" id="cd01949">
    <property type="entry name" value="GGDEF"/>
    <property type="match status" value="1"/>
</dbReference>
<dbReference type="Pfam" id="PF00990">
    <property type="entry name" value="GGDEF"/>
    <property type="match status" value="1"/>
</dbReference>
<feature type="transmembrane region" description="Helical" evidence="4">
    <location>
        <begin position="119"/>
        <end position="138"/>
    </location>
</feature>
<feature type="transmembrane region" description="Helical" evidence="4">
    <location>
        <begin position="86"/>
        <end position="107"/>
    </location>
</feature>
<accession>A0A9E4N1Q6</accession>
<evidence type="ECO:0000256" key="2">
    <source>
        <dbReference type="ARBA" id="ARBA00012528"/>
    </source>
</evidence>
<evidence type="ECO:0000259" key="5">
    <source>
        <dbReference type="PROSITE" id="PS50887"/>
    </source>
</evidence>
<keyword evidence="4" id="KW-0812">Transmembrane</keyword>
<protein>
    <recommendedName>
        <fullName evidence="2">diguanylate cyclase</fullName>
        <ecNumber evidence="2">2.7.7.65</ecNumber>
    </recommendedName>
</protein>
<evidence type="ECO:0000313" key="7">
    <source>
        <dbReference type="Proteomes" id="UP000886687"/>
    </source>
</evidence>
<dbReference type="InterPro" id="IPR029787">
    <property type="entry name" value="Nucleotide_cyclase"/>
</dbReference>
<dbReference type="EC" id="2.7.7.65" evidence="2"/>
<organism evidence="6 7">
    <name type="scientific">Candidatus Thiodiazotropha lotti</name>
    <dbReference type="NCBI Taxonomy" id="2792787"/>
    <lineage>
        <taxon>Bacteria</taxon>
        <taxon>Pseudomonadati</taxon>
        <taxon>Pseudomonadota</taxon>
        <taxon>Gammaproteobacteria</taxon>
        <taxon>Chromatiales</taxon>
        <taxon>Sedimenticolaceae</taxon>
        <taxon>Candidatus Thiodiazotropha</taxon>
    </lineage>
</organism>
<comment type="caution">
    <text evidence="6">The sequence shown here is derived from an EMBL/GenBank/DDBJ whole genome shotgun (WGS) entry which is preliminary data.</text>
</comment>